<dbReference type="PROSITE" id="PS51352">
    <property type="entry name" value="THIOREDOXIN_2"/>
    <property type="match status" value="1"/>
</dbReference>
<protein>
    <submittedName>
        <fullName evidence="3">Thioredoxin family protein</fullName>
    </submittedName>
</protein>
<organism evidence="3 4">
    <name type="scientific">Ginsengibacter hankyongi</name>
    <dbReference type="NCBI Taxonomy" id="2607284"/>
    <lineage>
        <taxon>Bacteria</taxon>
        <taxon>Pseudomonadati</taxon>
        <taxon>Bacteroidota</taxon>
        <taxon>Chitinophagia</taxon>
        <taxon>Chitinophagales</taxon>
        <taxon>Chitinophagaceae</taxon>
        <taxon>Ginsengibacter</taxon>
    </lineage>
</organism>
<accession>A0A5J5IL27</accession>
<gene>
    <name evidence="3" type="ORF">FW778_06675</name>
</gene>
<evidence type="ECO:0000259" key="2">
    <source>
        <dbReference type="PROSITE" id="PS51352"/>
    </source>
</evidence>
<keyword evidence="4" id="KW-1185">Reference proteome</keyword>
<evidence type="ECO:0000256" key="1">
    <source>
        <dbReference type="SAM" id="SignalP"/>
    </source>
</evidence>
<dbReference type="InterPro" id="IPR036249">
    <property type="entry name" value="Thioredoxin-like_sf"/>
</dbReference>
<feature type="signal peptide" evidence="1">
    <location>
        <begin position="1"/>
        <end position="24"/>
    </location>
</feature>
<sequence>MRNLLLTFIIVVALNFVHGVKAQAQQQYVVLADSSGDNAKMLRGIIGKNDLTGDTAFNKWYTESQRIYPRPDTALVNAFRNNKDKIYFLFFGGTWCEDTHFILPKFYKVQEASAFPDDHITVYAVDRKKNVNGNLAHAMNITRTPTIVVTKDGKEIGRLVEYGKTGHWDTELAAIINQ</sequence>
<dbReference type="Proteomes" id="UP000326903">
    <property type="component" value="Unassembled WGS sequence"/>
</dbReference>
<dbReference type="AlphaFoldDB" id="A0A5J5IL27"/>
<comment type="caution">
    <text evidence="3">The sequence shown here is derived from an EMBL/GenBank/DDBJ whole genome shotgun (WGS) entry which is preliminary data.</text>
</comment>
<name>A0A5J5IL27_9BACT</name>
<evidence type="ECO:0000313" key="4">
    <source>
        <dbReference type="Proteomes" id="UP000326903"/>
    </source>
</evidence>
<dbReference type="Gene3D" id="3.40.30.10">
    <property type="entry name" value="Glutaredoxin"/>
    <property type="match status" value="1"/>
</dbReference>
<dbReference type="CDD" id="cd02947">
    <property type="entry name" value="TRX_family"/>
    <property type="match status" value="1"/>
</dbReference>
<reference evidence="3 4" key="1">
    <citation type="submission" date="2019-09" db="EMBL/GenBank/DDBJ databases">
        <title>Draft genome sequence of Ginsengibacter sp. BR5-29.</title>
        <authorList>
            <person name="Im W.-T."/>
        </authorList>
    </citation>
    <scope>NUCLEOTIDE SEQUENCE [LARGE SCALE GENOMIC DNA]</scope>
    <source>
        <strain evidence="3 4">BR5-29</strain>
    </source>
</reference>
<feature type="chain" id="PRO_5023865745" evidence="1">
    <location>
        <begin position="25"/>
        <end position="178"/>
    </location>
</feature>
<dbReference type="EMBL" id="VYQF01000001">
    <property type="protein sequence ID" value="KAA9041699.1"/>
    <property type="molecule type" value="Genomic_DNA"/>
</dbReference>
<proteinExistence type="predicted"/>
<dbReference type="InterPro" id="IPR013766">
    <property type="entry name" value="Thioredoxin_domain"/>
</dbReference>
<dbReference type="RefSeq" id="WP_150413819.1">
    <property type="nucleotide sequence ID" value="NZ_VYQF01000001.1"/>
</dbReference>
<feature type="domain" description="Thioredoxin" evidence="2">
    <location>
        <begin position="64"/>
        <end position="178"/>
    </location>
</feature>
<keyword evidence="1" id="KW-0732">Signal</keyword>
<dbReference type="SUPFAM" id="SSF52833">
    <property type="entry name" value="Thioredoxin-like"/>
    <property type="match status" value="1"/>
</dbReference>
<dbReference type="Pfam" id="PF00085">
    <property type="entry name" value="Thioredoxin"/>
    <property type="match status" value="1"/>
</dbReference>
<evidence type="ECO:0000313" key="3">
    <source>
        <dbReference type="EMBL" id="KAA9041699.1"/>
    </source>
</evidence>